<dbReference type="RefSeq" id="WP_138161247.1">
    <property type="nucleotide sequence ID" value="NZ_VAUA01000001.1"/>
</dbReference>
<sequence>MGLAVTVGILIDLLSFDPEGADWFRNDMDAVNATLSEVGIESHVEPTEGSIFSAEMFGYSGLHALREVAGLVWQGKAVPQNVMLDGSDTHAGATLFSAILDYYNHRKGEQPPFAHLVFHGDAAGYYVPVDFPLPVAPEVMDEEFAHLWPVGSVQGLQAELNTLAQILQVPDEMTSGAVPLDDWIADWPPEGDAPIYLFQPVATYSLLVLRDASAYSLKTNAAIGFE</sequence>
<reference evidence="1 2" key="1">
    <citation type="submission" date="2019-05" db="EMBL/GenBank/DDBJ databases">
        <title>Draft genome sequence of Pelagicola sp. DSW4-44.</title>
        <authorList>
            <person name="Oh J."/>
        </authorList>
    </citation>
    <scope>NUCLEOTIDE SEQUENCE [LARGE SCALE GENOMIC DNA]</scope>
    <source>
        <strain evidence="1 2">DSW4-44</strain>
    </source>
</reference>
<evidence type="ECO:0000313" key="1">
    <source>
        <dbReference type="EMBL" id="TLP69014.1"/>
    </source>
</evidence>
<proteinExistence type="predicted"/>
<dbReference type="Proteomes" id="UP000305041">
    <property type="component" value="Unassembled WGS sequence"/>
</dbReference>
<dbReference type="EMBL" id="VAUA01000001">
    <property type="protein sequence ID" value="TLP69014.1"/>
    <property type="molecule type" value="Genomic_DNA"/>
</dbReference>
<comment type="caution">
    <text evidence="1">The sequence shown here is derived from an EMBL/GenBank/DDBJ whole genome shotgun (WGS) entry which is preliminary data.</text>
</comment>
<protein>
    <submittedName>
        <fullName evidence="1">Uncharacterized protein</fullName>
    </submittedName>
</protein>
<gene>
    <name evidence="1" type="ORF">FEE96_01630</name>
</gene>
<keyword evidence="2" id="KW-1185">Reference proteome</keyword>
<accession>A0ABY2V5J7</accession>
<organism evidence="1 2">
    <name type="scientific">Parasedimentitalea maritima</name>
    <dbReference type="NCBI Taxonomy" id="2578117"/>
    <lineage>
        <taxon>Bacteria</taxon>
        <taxon>Pseudomonadati</taxon>
        <taxon>Pseudomonadota</taxon>
        <taxon>Alphaproteobacteria</taxon>
        <taxon>Rhodobacterales</taxon>
        <taxon>Paracoccaceae</taxon>
        <taxon>Parasedimentitalea</taxon>
    </lineage>
</organism>
<evidence type="ECO:0000313" key="2">
    <source>
        <dbReference type="Proteomes" id="UP000305041"/>
    </source>
</evidence>
<name>A0ABY2V5J7_9RHOB</name>